<proteinExistence type="predicted"/>
<evidence type="ECO:0000313" key="3">
    <source>
        <dbReference type="Proteomes" id="UP001266305"/>
    </source>
</evidence>
<sequence>MCREDIFFSDPLLPQGQLVPLYLSEAPQQVISFLKLLPPPPIMSPLVFPSLSPSPGLFTAWLSGPELIALTRLLQMSQGEPRPSSSAAATPAAGLPDPACDPTSPCCGSSSSHGADPSLLQTPETHCS</sequence>
<protein>
    <submittedName>
        <fullName evidence="2">Histone deacetylase complex subunit sap25</fullName>
    </submittedName>
</protein>
<dbReference type="EMBL" id="JASSZA010000015">
    <property type="protein sequence ID" value="KAK2092916.1"/>
    <property type="molecule type" value="Genomic_DNA"/>
</dbReference>
<dbReference type="Proteomes" id="UP001266305">
    <property type="component" value="Unassembled WGS sequence"/>
</dbReference>
<feature type="region of interest" description="Disordered" evidence="1">
    <location>
        <begin position="78"/>
        <end position="128"/>
    </location>
</feature>
<evidence type="ECO:0000256" key="1">
    <source>
        <dbReference type="SAM" id="MobiDB-lite"/>
    </source>
</evidence>
<dbReference type="PANTHER" id="PTHR39231">
    <property type="entry name" value="HISTONE DEACETYLASE COMPLEX SUBUNIT SAP25"/>
    <property type="match status" value="1"/>
</dbReference>
<dbReference type="InterPro" id="IPR029163">
    <property type="entry name" value="SAP25"/>
</dbReference>
<evidence type="ECO:0000313" key="2">
    <source>
        <dbReference type="EMBL" id="KAK2092916.1"/>
    </source>
</evidence>
<name>A0ABQ9U7R5_SAGOE</name>
<accession>A0ABQ9U7R5</accession>
<gene>
    <name evidence="2" type="primary">SAP25_2</name>
    <name evidence="2" type="ORF">P7K49_029445</name>
</gene>
<feature type="compositionally biased region" description="Polar residues" evidence="1">
    <location>
        <begin position="106"/>
        <end position="128"/>
    </location>
</feature>
<comment type="caution">
    <text evidence="2">The sequence shown here is derived from an EMBL/GenBank/DDBJ whole genome shotgun (WGS) entry which is preliminary data.</text>
</comment>
<dbReference type="Pfam" id="PF15476">
    <property type="entry name" value="SAP25"/>
    <property type="match status" value="1"/>
</dbReference>
<dbReference type="Gene3D" id="6.10.140.710">
    <property type="match status" value="1"/>
</dbReference>
<organism evidence="2 3">
    <name type="scientific">Saguinus oedipus</name>
    <name type="common">Cotton-top tamarin</name>
    <name type="synonym">Oedipomidas oedipus</name>
    <dbReference type="NCBI Taxonomy" id="9490"/>
    <lineage>
        <taxon>Eukaryota</taxon>
        <taxon>Metazoa</taxon>
        <taxon>Chordata</taxon>
        <taxon>Craniata</taxon>
        <taxon>Vertebrata</taxon>
        <taxon>Euteleostomi</taxon>
        <taxon>Mammalia</taxon>
        <taxon>Eutheria</taxon>
        <taxon>Euarchontoglires</taxon>
        <taxon>Primates</taxon>
        <taxon>Haplorrhini</taxon>
        <taxon>Platyrrhini</taxon>
        <taxon>Cebidae</taxon>
        <taxon>Callitrichinae</taxon>
        <taxon>Saguinus</taxon>
    </lineage>
</organism>
<dbReference type="PANTHER" id="PTHR39231:SF1">
    <property type="entry name" value="HISTONE DEACETYLASE COMPLEX SUBUNIT SAP25"/>
    <property type="match status" value="1"/>
</dbReference>
<feature type="compositionally biased region" description="Low complexity" evidence="1">
    <location>
        <begin position="81"/>
        <end position="98"/>
    </location>
</feature>
<reference evidence="2 3" key="1">
    <citation type="submission" date="2023-05" db="EMBL/GenBank/DDBJ databases">
        <title>B98-5 Cell Line De Novo Hybrid Assembly: An Optical Mapping Approach.</title>
        <authorList>
            <person name="Kananen K."/>
            <person name="Auerbach J.A."/>
            <person name="Kautto E."/>
            <person name="Blachly J.S."/>
        </authorList>
    </citation>
    <scope>NUCLEOTIDE SEQUENCE [LARGE SCALE GENOMIC DNA]</scope>
    <source>
        <strain evidence="2">B95-8</strain>
        <tissue evidence="2">Cell line</tissue>
    </source>
</reference>
<keyword evidence="3" id="KW-1185">Reference proteome</keyword>